<dbReference type="HOGENOM" id="CLU_013929_15_3_1"/>
<accession>K2QH04</accession>
<dbReference type="EMBL" id="AHHD01000805">
    <property type="protein sequence ID" value="EKG09026.1"/>
    <property type="molecule type" value="Genomic_DNA"/>
</dbReference>
<protein>
    <submittedName>
        <fullName evidence="2">Uncharacterized protein</fullName>
    </submittedName>
</protein>
<dbReference type="InParanoid" id="K2QH04"/>
<dbReference type="OrthoDB" id="3776271at2759"/>
<gene>
    <name evidence="2" type="ORF">MPH_13989</name>
</gene>
<evidence type="ECO:0000313" key="2">
    <source>
        <dbReference type="EMBL" id="EKG09026.1"/>
    </source>
</evidence>
<comment type="caution">
    <text evidence="2">The sequence shown here is derived from an EMBL/GenBank/DDBJ whole genome shotgun (WGS) entry which is preliminary data.</text>
</comment>
<feature type="region of interest" description="Disordered" evidence="1">
    <location>
        <begin position="137"/>
        <end position="156"/>
    </location>
</feature>
<evidence type="ECO:0000256" key="1">
    <source>
        <dbReference type="SAM" id="MobiDB-lite"/>
    </source>
</evidence>
<sequence>MAYGVWLESLHITKLEFLPAFKAAFEQVFTKRNICSSFRGAGLVPFNPEAVLSKLDVQLRTPSPPAPEDSPWESKTPRSAFEFGSQSTLIRDRIQRHQGSLPSPIIDSLDRLTKGAEMMVHSMVLMRDEIASLRKANEAASKRKSRKRKYIQNKGI</sequence>
<feature type="compositionally biased region" description="Basic residues" evidence="1">
    <location>
        <begin position="142"/>
        <end position="156"/>
    </location>
</feature>
<proteinExistence type="predicted"/>
<dbReference type="Proteomes" id="UP000007129">
    <property type="component" value="Unassembled WGS sequence"/>
</dbReference>
<evidence type="ECO:0000313" key="3">
    <source>
        <dbReference type="Proteomes" id="UP000007129"/>
    </source>
</evidence>
<reference evidence="2 3" key="1">
    <citation type="journal article" date="2012" name="BMC Genomics">
        <title>Tools to kill: Genome of one of the most destructive plant pathogenic fungi Macrophomina phaseolina.</title>
        <authorList>
            <person name="Islam M.S."/>
            <person name="Haque M.S."/>
            <person name="Islam M.M."/>
            <person name="Emdad E.M."/>
            <person name="Halim A."/>
            <person name="Hossen Q.M.M."/>
            <person name="Hossain M.Z."/>
            <person name="Ahmed B."/>
            <person name="Rahim S."/>
            <person name="Rahman M.S."/>
            <person name="Alam M.M."/>
            <person name="Hou S."/>
            <person name="Wan X."/>
            <person name="Saito J.A."/>
            <person name="Alam M."/>
        </authorList>
    </citation>
    <scope>NUCLEOTIDE SEQUENCE [LARGE SCALE GENOMIC DNA]</scope>
    <source>
        <strain evidence="2 3">MS6</strain>
    </source>
</reference>
<name>K2QH04_MACPH</name>
<dbReference type="eggNOG" id="ENOG502RUPD">
    <property type="taxonomic scope" value="Eukaryota"/>
</dbReference>
<dbReference type="VEuPathDB" id="FungiDB:MPH_13989"/>
<organism evidence="2 3">
    <name type="scientific">Macrophomina phaseolina (strain MS6)</name>
    <name type="common">Charcoal rot fungus</name>
    <dbReference type="NCBI Taxonomy" id="1126212"/>
    <lineage>
        <taxon>Eukaryota</taxon>
        <taxon>Fungi</taxon>
        <taxon>Dikarya</taxon>
        <taxon>Ascomycota</taxon>
        <taxon>Pezizomycotina</taxon>
        <taxon>Dothideomycetes</taxon>
        <taxon>Dothideomycetes incertae sedis</taxon>
        <taxon>Botryosphaeriales</taxon>
        <taxon>Botryosphaeriaceae</taxon>
        <taxon>Macrophomina</taxon>
    </lineage>
</organism>
<dbReference type="AlphaFoldDB" id="K2QH04"/>
<dbReference type="STRING" id="1126212.K2QH04"/>